<organism evidence="1">
    <name type="scientific">Rhizophora mucronata</name>
    <name type="common">Asiatic mangrove</name>
    <dbReference type="NCBI Taxonomy" id="61149"/>
    <lineage>
        <taxon>Eukaryota</taxon>
        <taxon>Viridiplantae</taxon>
        <taxon>Streptophyta</taxon>
        <taxon>Embryophyta</taxon>
        <taxon>Tracheophyta</taxon>
        <taxon>Spermatophyta</taxon>
        <taxon>Magnoliopsida</taxon>
        <taxon>eudicotyledons</taxon>
        <taxon>Gunneridae</taxon>
        <taxon>Pentapetalae</taxon>
        <taxon>rosids</taxon>
        <taxon>fabids</taxon>
        <taxon>Malpighiales</taxon>
        <taxon>Rhizophoraceae</taxon>
        <taxon>Rhizophora</taxon>
    </lineage>
</organism>
<reference evidence="1" key="1">
    <citation type="submission" date="2018-02" db="EMBL/GenBank/DDBJ databases">
        <title>Rhizophora mucronata_Transcriptome.</title>
        <authorList>
            <person name="Meera S.P."/>
            <person name="Sreeshan A."/>
            <person name="Augustine A."/>
        </authorList>
    </citation>
    <scope>NUCLEOTIDE SEQUENCE</scope>
    <source>
        <tissue evidence="1">Leaf</tissue>
    </source>
</reference>
<dbReference type="AlphaFoldDB" id="A0A2P2ND87"/>
<name>A0A2P2ND87_RHIMU</name>
<evidence type="ECO:0000313" key="1">
    <source>
        <dbReference type="EMBL" id="MBX40422.1"/>
    </source>
</evidence>
<protein>
    <submittedName>
        <fullName evidence="1">Uncharacterized protein</fullName>
    </submittedName>
</protein>
<sequence>MARRLQIQNQVTGIRQCQNLIMF</sequence>
<accession>A0A2P2ND87</accession>
<proteinExistence type="predicted"/>
<dbReference type="EMBL" id="GGEC01059938">
    <property type="protein sequence ID" value="MBX40422.1"/>
    <property type="molecule type" value="Transcribed_RNA"/>
</dbReference>